<feature type="domain" description="Peptidase S54 rhomboid" evidence="8">
    <location>
        <begin position="105"/>
        <end position="236"/>
    </location>
</feature>
<dbReference type="RefSeq" id="WP_012933242.1">
    <property type="nucleotide sequence ID" value="NC_013739.1"/>
</dbReference>
<dbReference type="EMBL" id="CP001854">
    <property type="protein sequence ID" value="ADB50191.1"/>
    <property type="molecule type" value="Genomic_DNA"/>
</dbReference>
<evidence type="ECO:0000313" key="9">
    <source>
        <dbReference type="EMBL" id="ADB50191.1"/>
    </source>
</evidence>
<keyword evidence="3 7" id="KW-0812">Transmembrane</keyword>
<name>D3F216_CONWI</name>
<proteinExistence type="inferred from homology"/>
<dbReference type="KEGG" id="cwo:Cwoe_1764"/>
<comment type="similarity">
    <text evidence="2">Belongs to the peptidase S54 family.</text>
</comment>
<reference evidence="9 10" key="1">
    <citation type="journal article" date="2010" name="Stand. Genomic Sci.">
        <title>Complete genome sequence of Conexibacter woesei type strain (ID131577).</title>
        <authorList>
            <person name="Pukall R."/>
            <person name="Lapidus A."/>
            <person name="Glavina Del Rio T."/>
            <person name="Copeland A."/>
            <person name="Tice H."/>
            <person name="Cheng J.-F."/>
            <person name="Lucas S."/>
            <person name="Chen F."/>
            <person name="Nolan M."/>
            <person name="Bruce D."/>
            <person name="Goodwin L."/>
            <person name="Pitluck S."/>
            <person name="Mavromatis K."/>
            <person name="Ivanova N."/>
            <person name="Ovchinnikova G."/>
            <person name="Pati A."/>
            <person name="Chen A."/>
            <person name="Palaniappan K."/>
            <person name="Land M."/>
            <person name="Hauser L."/>
            <person name="Chang Y.-J."/>
            <person name="Jeffries C.D."/>
            <person name="Chain P."/>
            <person name="Meincke L."/>
            <person name="Sims D."/>
            <person name="Brettin T."/>
            <person name="Detter J.C."/>
            <person name="Rohde M."/>
            <person name="Goeker M."/>
            <person name="Bristow J."/>
            <person name="Eisen J.A."/>
            <person name="Markowitz V."/>
            <person name="Kyrpides N.C."/>
            <person name="Klenk H.-P."/>
            <person name="Hugenholtz P."/>
        </authorList>
    </citation>
    <scope>NUCLEOTIDE SEQUENCE [LARGE SCALE GENOMIC DNA]</scope>
    <source>
        <strain evidence="10">DSM 14684 / CIP 108061 / JCM 11494 / NBRC 100937 / ID131577</strain>
    </source>
</reference>
<feature type="transmembrane region" description="Helical" evidence="7">
    <location>
        <begin position="219"/>
        <end position="236"/>
    </location>
</feature>
<keyword evidence="5 7" id="KW-1133">Transmembrane helix</keyword>
<evidence type="ECO:0000256" key="4">
    <source>
        <dbReference type="ARBA" id="ARBA00022801"/>
    </source>
</evidence>
<evidence type="ECO:0000256" key="1">
    <source>
        <dbReference type="ARBA" id="ARBA00004141"/>
    </source>
</evidence>
<accession>D3F216</accession>
<dbReference type="InterPro" id="IPR022764">
    <property type="entry name" value="Peptidase_S54_rhomboid_dom"/>
</dbReference>
<keyword evidence="4" id="KW-0378">Hydrolase</keyword>
<dbReference type="STRING" id="469383.Cwoe_1764"/>
<dbReference type="Proteomes" id="UP000008229">
    <property type="component" value="Chromosome"/>
</dbReference>
<dbReference type="Gene3D" id="1.20.1540.10">
    <property type="entry name" value="Rhomboid-like"/>
    <property type="match status" value="1"/>
</dbReference>
<protein>
    <submittedName>
        <fullName evidence="9">Rhomboid family protein</fullName>
    </submittedName>
</protein>
<feature type="transmembrane region" description="Helical" evidence="7">
    <location>
        <begin position="170"/>
        <end position="188"/>
    </location>
</feature>
<keyword evidence="10" id="KW-1185">Reference proteome</keyword>
<gene>
    <name evidence="9" type="ordered locus">Cwoe_1764</name>
</gene>
<dbReference type="PANTHER" id="PTHR43731:SF14">
    <property type="entry name" value="PRESENILIN-ASSOCIATED RHOMBOID-LIKE PROTEIN, MITOCHONDRIAL"/>
    <property type="match status" value="1"/>
</dbReference>
<dbReference type="PANTHER" id="PTHR43731">
    <property type="entry name" value="RHOMBOID PROTEASE"/>
    <property type="match status" value="1"/>
</dbReference>
<dbReference type="Pfam" id="PF01694">
    <property type="entry name" value="Rhomboid"/>
    <property type="match status" value="1"/>
</dbReference>
<dbReference type="AlphaFoldDB" id="D3F216"/>
<evidence type="ECO:0000259" key="8">
    <source>
        <dbReference type="Pfam" id="PF01694"/>
    </source>
</evidence>
<evidence type="ECO:0000256" key="2">
    <source>
        <dbReference type="ARBA" id="ARBA00009045"/>
    </source>
</evidence>
<feature type="transmembrane region" description="Helical" evidence="7">
    <location>
        <begin position="146"/>
        <end position="164"/>
    </location>
</feature>
<evidence type="ECO:0000256" key="7">
    <source>
        <dbReference type="SAM" id="Phobius"/>
    </source>
</evidence>
<organism evidence="9 10">
    <name type="scientific">Conexibacter woesei (strain DSM 14684 / CCUG 47730 / CIP 108061 / JCM 11494 / NBRC 100937 / ID131577)</name>
    <dbReference type="NCBI Taxonomy" id="469383"/>
    <lineage>
        <taxon>Bacteria</taxon>
        <taxon>Bacillati</taxon>
        <taxon>Actinomycetota</taxon>
        <taxon>Thermoleophilia</taxon>
        <taxon>Solirubrobacterales</taxon>
        <taxon>Conexibacteraceae</taxon>
        <taxon>Conexibacter</taxon>
    </lineage>
</organism>
<feature type="transmembrane region" description="Helical" evidence="7">
    <location>
        <begin position="114"/>
        <end position="134"/>
    </location>
</feature>
<feature type="transmembrane region" description="Helical" evidence="7">
    <location>
        <begin position="248"/>
        <end position="268"/>
    </location>
</feature>
<evidence type="ECO:0000256" key="5">
    <source>
        <dbReference type="ARBA" id="ARBA00022989"/>
    </source>
</evidence>
<dbReference type="eggNOG" id="COG0705">
    <property type="taxonomic scope" value="Bacteria"/>
</dbReference>
<dbReference type="SUPFAM" id="SSF144091">
    <property type="entry name" value="Rhomboid-like"/>
    <property type="match status" value="1"/>
</dbReference>
<dbReference type="InterPro" id="IPR050925">
    <property type="entry name" value="Rhomboid_protease_S54"/>
</dbReference>
<evidence type="ECO:0000313" key="10">
    <source>
        <dbReference type="Proteomes" id="UP000008229"/>
    </source>
</evidence>
<evidence type="ECO:0000256" key="3">
    <source>
        <dbReference type="ARBA" id="ARBA00022692"/>
    </source>
</evidence>
<reference evidence="10" key="2">
    <citation type="submission" date="2010-01" db="EMBL/GenBank/DDBJ databases">
        <title>The complete genome of Conexibacter woesei DSM 14684.</title>
        <authorList>
            <consortium name="US DOE Joint Genome Institute (JGI-PGF)"/>
            <person name="Lucas S."/>
            <person name="Copeland A."/>
            <person name="Lapidus A."/>
            <person name="Glavina del Rio T."/>
            <person name="Dalin E."/>
            <person name="Tice H."/>
            <person name="Bruce D."/>
            <person name="Goodwin L."/>
            <person name="Pitluck S."/>
            <person name="Kyrpides N."/>
            <person name="Mavromatis K."/>
            <person name="Ivanova N."/>
            <person name="Mikhailova N."/>
            <person name="Chertkov O."/>
            <person name="Brettin T."/>
            <person name="Detter J.C."/>
            <person name="Han C."/>
            <person name="Larimer F."/>
            <person name="Land M."/>
            <person name="Hauser L."/>
            <person name="Markowitz V."/>
            <person name="Cheng J.-F."/>
            <person name="Hugenholtz P."/>
            <person name="Woyke T."/>
            <person name="Wu D."/>
            <person name="Pukall R."/>
            <person name="Steenblock K."/>
            <person name="Schneider S."/>
            <person name="Klenk H.-P."/>
            <person name="Eisen J.A."/>
        </authorList>
    </citation>
    <scope>NUCLEOTIDE SEQUENCE [LARGE SCALE GENOMIC DNA]</scope>
    <source>
        <strain evidence="10">DSM 14684 / CIP 108061 / JCM 11494 / NBRC 100937 / ID131577</strain>
    </source>
</reference>
<comment type="subcellular location">
    <subcellularLocation>
        <location evidence="1">Membrane</location>
        <topology evidence="1">Multi-pass membrane protein</topology>
    </subcellularLocation>
</comment>
<dbReference type="GO" id="GO:0004252">
    <property type="term" value="F:serine-type endopeptidase activity"/>
    <property type="evidence" value="ECO:0007669"/>
    <property type="project" value="InterPro"/>
</dbReference>
<dbReference type="MEROPS" id="S54.A08"/>
<dbReference type="HOGENOM" id="CLU_055068_2_1_11"/>
<dbReference type="InterPro" id="IPR035952">
    <property type="entry name" value="Rhomboid-like_sf"/>
</dbReference>
<keyword evidence="6 7" id="KW-0472">Membrane</keyword>
<evidence type="ECO:0000256" key="6">
    <source>
        <dbReference type="ARBA" id="ARBA00023136"/>
    </source>
</evidence>
<dbReference type="GO" id="GO:0016020">
    <property type="term" value="C:membrane"/>
    <property type="evidence" value="ECO:0007669"/>
    <property type="project" value="UniProtKB-SubCell"/>
</dbReference>
<sequence length="274" mass="29032">MATCYRHPTRETGVACSNCGRPICPDCMTPTPVGMRCPECSREKTKVHRGPVRRPTTEPTATYVLIAISVLAYVGELASGGRINDAGGTLYENGVLWGPYIAQRDEIWRMVTSGFLHASLFHILFNMWFIWVLGRMLEPVLGHVRFVTLYFTALLCGSFAVLLLEPTAPTIGASGAAFGLLGAAIVEARARGLDLWASGLALTAGLNFLITFTLPGISIGGHVGGFLGGLLVAVIYQQGDRMRLPRAATLGACIAIAVLAVLGGVAVAGSRGLM</sequence>
<dbReference type="OrthoDB" id="9807874at2"/>